<proteinExistence type="predicted"/>
<reference evidence="1 2" key="1">
    <citation type="submission" date="2019-09" db="EMBL/GenBank/DDBJ databases">
        <authorList>
            <person name="Park J.-S."/>
            <person name="Choi H.-J."/>
        </authorList>
    </citation>
    <scope>NUCLEOTIDE SEQUENCE [LARGE SCALE GENOMIC DNA]</scope>
    <source>
        <strain evidence="1 2">176SS1-4</strain>
    </source>
</reference>
<dbReference type="Proteomes" id="UP000326554">
    <property type="component" value="Unassembled WGS sequence"/>
</dbReference>
<evidence type="ECO:0000313" key="2">
    <source>
        <dbReference type="Proteomes" id="UP000326554"/>
    </source>
</evidence>
<evidence type="ECO:0008006" key="3">
    <source>
        <dbReference type="Google" id="ProtNLM"/>
    </source>
</evidence>
<protein>
    <recommendedName>
        <fullName evidence="3">Resolvase/invertase-type recombinase catalytic domain-containing protein</fullName>
    </recommendedName>
</protein>
<dbReference type="EMBL" id="VYQE01000001">
    <property type="protein sequence ID" value="KAA9010029.1"/>
    <property type="molecule type" value="Genomic_DNA"/>
</dbReference>
<dbReference type="RefSeq" id="WP_150443514.1">
    <property type="nucleotide sequence ID" value="NZ_VYQE01000001.1"/>
</dbReference>
<keyword evidence="2" id="KW-1185">Reference proteome</keyword>
<organism evidence="1 2">
    <name type="scientific">Histidinibacterium aquaticum</name>
    <dbReference type="NCBI Taxonomy" id="2613962"/>
    <lineage>
        <taxon>Bacteria</taxon>
        <taxon>Pseudomonadati</taxon>
        <taxon>Pseudomonadota</taxon>
        <taxon>Alphaproteobacteria</taxon>
        <taxon>Rhodobacterales</taxon>
        <taxon>Paracoccaceae</taxon>
        <taxon>Histidinibacterium</taxon>
    </lineage>
</organism>
<dbReference type="AlphaFoldDB" id="A0A5J5GNY5"/>
<gene>
    <name evidence="1" type="ORF">F3S47_01875</name>
</gene>
<accession>A0A5J5GNY5</accession>
<evidence type="ECO:0000313" key="1">
    <source>
        <dbReference type="EMBL" id="KAA9010029.1"/>
    </source>
</evidence>
<sequence length="240" mass="26555">MPRRLVGAYILLSHGPRPADGIAGHSAARQQKRNLKCYLEERKITDFAVLYDYRRTWSRLEELPALASALELCRQLAEGHVVLMDDLNRLFRGCDDRAKPDFFAEVSRHNEHLFGLRQGKVLANCTTAEAGLVLHGYGTARFIYNKKAYRRPRSLQARQRQTSAATVASTNSRTLAANAAARAIADVRDDLAAAVGTPTLQAVADEANRRGIKTARGSSWSVSSVHRALARLSKSDRDEA</sequence>
<name>A0A5J5GNY5_9RHOB</name>
<comment type="caution">
    <text evidence="1">The sequence shown here is derived from an EMBL/GenBank/DDBJ whole genome shotgun (WGS) entry which is preliminary data.</text>
</comment>